<reference evidence="3" key="3">
    <citation type="journal article" date="2022" name="bioRxiv">
        <title>A global pangenome for the wheat fungal pathogen Pyrenophora tritici-repentis and prediction of effector protein structural homology.</title>
        <authorList>
            <person name="Moolhuijzen P."/>
            <person name="See P.T."/>
            <person name="Shi G."/>
            <person name="Powell H.R."/>
            <person name="Cockram J."/>
            <person name="Jorgensen L.N."/>
            <person name="Benslimane H."/>
            <person name="Strelkov S.E."/>
            <person name="Turner J."/>
            <person name="Liu Z."/>
            <person name="Moffat C.S."/>
        </authorList>
    </citation>
    <scope>NUCLEOTIDE SEQUENCE</scope>
    <source>
        <strain evidence="3">86-124</strain>
    </source>
</reference>
<dbReference type="OrthoDB" id="3690950at2759"/>
<proteinExistence type="predicted"/>
<name>A0A2W1HGL2_9PLEO</name>
<evidence type="ECO:0000313" key="3">
    <source>
        <dbReference type="EMBL" id="KAI1507708.1"/>
    </source>
</evidence>
<reference evidence="2" key="1">
    <citation type="journal article" date="2018" name="BMC Genomics">
        <title>Comparative genomics of the wheat fungal pathogen Pyrenophora tritici-repentis reveals chromosomal variations and genome plasticity.</title>
        <authorList>
            <person name="Moolhuijzen P."/>
            <person name="See P.T."/>
            <person name="Hane J.K."/>
            <person name="Shi G."/>
            <person name="Liu Z."/>
            <person name="Oliver R.P."/>
            <person name="Moffat C.S."/>
        </authorList>
    </citation>
    <scope>NUCLEOTIDE SEQUENCE [LARGE SCALE GENOMIC DNA]</scope>
    <source>
        <strain evidence="2">M4</strain>
    </source>
</reference>
<comment type="caution">
    <text evidence="2">The sequence shown here is derived from an EMBL/GenBank/DDBJ whole genome shotgun (WGS) entry which is preliminary data.</text>
</comment>
<dbReference type="Proteomes" id="UP000249757">
    <property type="component" value="Unassembled WGS sequence"/>
</dbReference>
<sequence length="237" mass="27314">MPTLMTPPHPNYIYDTGQPILDMPDHHDYFSPIMKTRGFQQDLRPLTPYPLYDDDYEVDIYSGHGDFFRPGTGENLRAQHRLPTPEVYNTEHDLPVIKPDIPWSPKTYDADHDLPVIKPDSYLAETSDPNHDDAQSDAPGRSQTELVFPPRRLSAATETFVSDYSRLSVRVPTMRSDETFVTDHNSLPVRVPTMRSDTYQPAMGGLHRLANNDVKRSKRDRIKRFICGRQKFAWQTK</sequence>
<reference evidence="5" key="4">
    <citation type="journal article" date="2022" name="Microb. Genom.">
        <title>A global pangenome for the wheat fungal pathogen Pyrenophora tritici-repentis and prediction of effector protein structural homology.</title>
        <authorList>
            <person name="Moolhuijzen P.M."/>
            <person name="See P.T."/>
            <person name="Shi G."/>
            <person name="Powell H.R."/>
            <person name="Cockram J."/>
            <person name="Jorgensen L.N."/>
            <person name="Benslimane H."/>
            <person name="Strelkov S.E."/>
            <person name="Turner J."/>
            <person name="Liu Z."/>
            <person name="Moffat C.S."/>
        </authorList>
    </citation>
    <scope>NUCLEOTIDE SEQUENCE [LARGE SCALE GENOMIC DNA]</scope>
</reference>
<evidence type="ECO:0000313" key="4">
    <source>
        <dbReference type="Proteomes" id="UP000245464"/>
    </source>
</evidence>
<dbReference type="Proteomes" id="UP000245464">
    <property type="component" value="Chromosome 1"/>
</dbReference>
<reference evidence="3" key="2">
    <citation type="submission" date="2021-05" db="EMBL/GenBank/DDBJ databases">
        <authorList>
            <person name="Moolhuijzen P.M."/>
            <person name="Moffat C.S."/>
        </authorList>
    </citation>
    <scope>NUCLEOTIDE SEQUENCE</scope>
    <source>
        <strain evidence="3">86-124</strain>
    </source>
</reference>
<feature type="region of interest" description="Disordered" evidence="1">
    <location>
        <begin position="121"/>
        <end position="144"/>
    </location>
</feature>
<dbReference type="EMBL" id="NQIK02000001">
    <property type="protein sequence ID" value="KAF7579431.1"/>
    <property type="molecule type" value="Genomic_DNA"/>
</dbReference>
<protein>
    <submittedName>
        <fullName evidence="2">Uncharacterized protein</fullName>
    </submittedName>
</protein>
<dbReference type="OMA" id="HETYPVE"/>
<dbReference type="EMBL" id="NRDI02000034">
    <property type="protein sequence ID" value="KAI1507708.1"/>
    <property type="molecule type" value="Genomic_DNA"/>
</dbReference>
<evidence type="ECO:0000313" key="2">
    <source>
        <dbReference type="EMBL" id="KAF7579431.1"/>
    </source>
</evidence>
<accession>A0A2W1HGL2</accession>
<dbReference type="AlphaFoldDB" id="A0A2W1HGL2"/>
<evidence type="ECO:0000256" key="1">
    <source>
        <dbReference type="SAM" id="MobiDB-lite"/>
    </source>
</evidence>
<keyword evidence="5" id="KW-1185">Reference proteome</keyword>
<evidence type="ECO:0000313" key="5">
    <source>
        <dbReference type="Proteomes" id="UP000249757"/>
    </source>
</evidence>
<gene>
    <name evidence="3" type="ORF">Ptr86124_013336</name>
    <name evidence="2" type="ORF">PtrM4_036710</name>
</gene>
<organism evidence="2 4">
    <name type="scientific">Pyrenophora tritici-repentis</name>
    <dbReference type="NCBI Taxonomy" id="45151"/>
    <lineage>
        <taxon>Eukaryota</taxon>
        <taxon>Fungi</taxon>
        <taxon>Dikarya</taxon>
        <taxon>Ascomycota</taxon>
        <taxon>Pezizomycotina</taxon>
        <taxon>Dothideomycetes</taxon>
        <taxon>Pleosporomycetidae</taxon>
        <taxon>Pleosporales</taxon>
        <taxon>Pleosporineae</taxon>
        <taxon>Pleosporaceae</taxon>
        <taxon>Pyrenophora</taxon>
    </lineage>
</organism>